<dbReference type="InterPro" id="IPR001763">
    <property type="entry name" value="Rhodanese-like_dom"/>
</dbReference>
<proteinExistence type="predicted"/>
<dbReference type="Gene3D" id="3.40.250.10">
    <property type="entry name" value="Rhodanese-like domain"/>
    <property type="match status" value="1"/>
</dbReference>
<gene>
    <name evidence="2" type="ORF">GCM10009107_47200</name>
</gene>
<evidence type="ECO:0000313" key="2">
    <source>
        <dbReference type="EMBL" id="GAA0762574.1"/>
    </source>
</evidence>
<dbReference type="PROSITE" id="PS50206">
    <property type="entry name" value="RHODANESE_3"/>
    <property type="match status" value="1"/>
</dbReference>
<comment type="caution">
    <text evidence="2">The sequence shown here is derived from an EMBL/GenBank/DDBJ whole genome shotgun (WGS) entry which is preliminary data.</text>
</comment>
<sequence length="114" mass="12224">MNSLNAQDLPAFVAEAAAEATGQPVLLDVREDWEVALAPLAVAGARTLHIPMNQVPARLAELAGLQPIVCFCHHGMRSAQVVAFLQRQGHEHVYNLAGGTEAWSTQVDPGVARY</sequence>
<keyword evidence="3" id="KW-1185">Reference proteome</keyword>
<dbReference type="Proteomes" id="UP001500279">
    <property type="component" value="Unassembled WGS sequence"/>
</dbReference>
<protein>
    <submittedName>
        <fullName evidence="2">Rhodanese-like domain-containing protein</fullName>
    </submittedName>
</protein>
<dbReference type="InterPro" id="IPR050229">
    <property type="entry name" value="GlpE_sulfurtransferase"/>
</dbReference>
<accession>A0ABN1KCN1</accession>
<dbReference type="SUPFAM" id="SSF52821">
    <property type="entry name" value="Rhodanese/Cell cycle control phosphatase"/>
    <property type="match status" value="1"/>
</dbReference>
<dbReference type="InterPro" id="IPR036873">
    <property type="entry name" value="Rhodanese-like_dom_sf"/>
</dbReference>
<evidence type="ECO:0000259" key="1">
    <source>
        <dbReference type="PROSITE" id="PS50206"/>
    </source>
</evidence>
<organism evidence="2 3">
    <name type="scientific">Ideonella azotifigens</name>
    <dbReference type="NCBI Taxonomy" id="513160"/>
    <lineage>
        <taxon>Bacteria</taxon>
        <taxon>Pseudomonadati</taxon>
        <taxon>Pseudomonadota</taxon>
        <taxon>Betaproteobacteria</taxon>
        <taxon>Burkholderiales</taxon>
        <taxon>Sphaerotilaceae</taxon>
        <taxon>Ideonella</taxon>
    </lineage>
</organism>
<dbReference type="Pfam" id="PF00581">
    <property type="entry name" value="Rhodanese"/>
    <property type="match status" value="1"/>
</dbReference>
<reference evidence="2 3" key="1">
    <citation type="journal article" date="2019" name="Int. J. Syst. Evol. Microbiol.">
        <title>The Global Catalogue of Microorganisms (GCM) 10K type strain sequencing project: providing services to taxonomists for standard genome sequencing and annotation.</title>
        <authorList>
            <consortium name="The Broad Institute Genomics Platform"/>
            <consortium name="The Broad Institute Genome Sequencing Center for Infectious Disease"/>
            <person name="Wu L."/>
            <person name="Ma J."/>
        </authorList>
    </citation>
    <scope>NUCLEOTIDE SEQUENCE [LARGE SCALE GENOMIC DNA]</scope>
    <source>
        <strain evidence="2 3">JCM 15503</strain>
    </source>
</reference>
<evidence type="ECO:0000313" key="3">
    <source>
        <dbReference type="Proteomes" id="UP001500279"/>
    </source>
</evidence>
<dbReference type="PANTHER" id="PTHR43031:SF17">
    <property type="entry name" value="SULFURTRANSFERASE YTWF-RELATED"/>
    <property type="match status" value="1"/>
</dbReference>
<dbReference type="PANTHER" id="PTHR43031">
    <property type="entry name" value="FAD-DEPENDENT OXIDOREDUCTASE"/>
    <property type="match status" value="1"/>
</dbReference>
<dbReference type="RefSeq" id="WP_141286962.1">
    <property type="nucleotide sequence ID" value="NZ_BAAAEW010000033.1"/>
</dbReference>
<dbReference type="EMBL" id="BAAAEW010000033">
    <property type="protein sequence ID" value="GAA0762574.1"/>
    <property type="molecule type" value="Genomic_DNA"/>
</dbReference>
<dbReference type="SMART" id="SM00450">
    <property type="entry name" value="RHOD"/>
    <property type="match status" value="1"/>
</dbReference>
<name>A0ABN1KCN1_9BURK</name>
<feature type="domain" description="Rhodanese" evidence="1">
    <location>
        <begin position="20"/>
        <end position="112"/>
    </location>
</feature>